<evidence type="ECO:0000313" key="2">
    <source>
        <dbReference type="Proteomes" id="UP000054937"/>
    </source>
</evidence>
<dbReference type="Proteomes" id="UP000054937">
    <property type="component" value="Unassembled WGS sequence"/>
</dbReference>
<evidence type="ECO:0000313" key="1">
    <source>
        <dbReference type="EMBL" id="KRX02242.1"/>
    </source>
</evidence>
<sequence>MLKFYATGEGFQKDLQPTRFINRMGAPDQSAKLNQRNYLNGDTKDFKEPNNKKHLKQSYSQSFNLRNQGKEGKYYEKQYQNFDNQKSTQSQTEPNYMRPLKKQFQKPDITYEREQFLNEGAIHLHDWELIKKRQYAFSRNFMPRENFYRTKPLLRLDNDFKEKPLIKNVQTISEDTPSWCQFTNQYYDPEKIDVTKKAKKQTPIPSNIFGVPLKKYNNNFMFRQIPQLQDYRSLDNKYEKRMITLDKDQYKKELQQKNWFKDSRKSQVNIGWEENPQKQKYEPKLTQKLFANHSTPYIKKLDDKRNNKLEIPNKIGSNGFQPKDRDIKVQLKIGHGKPETINPVKYAPTPTDHRIF</sequence>
<reference evidence="1 2" key="1">
    <citation type="journal article" date="2015" name="Sci. Rep.">
        <title>Genome of the facultative scuticociliatosis pathogen Pseudocohnilembus persalinus provides insight into its virulence through horizontal gene transfer.</title>
        <authorList>
            <person name="Xiong J."/>
            <person name="Wang G."/>
            <person name="Cheng J."/>
            <person name="Tian M."/>
            <person name="Pan X."/>
            <person name="Warren A."/>
            <person name="Jiang C."/>
            <person name="Yuan D."/>
            <person name="Miao W."/>
        </authorList>
    </citation>
    <scope>NUCLEOTIDE SEQUENCE [LARGE SCALE GENOMIC DNA]</scope>
    <source>
        <strain evidence="1">36N120E</strain>
    </source>
</reference>
<protein>
    <submittedName>
        <fullName evidence="1">Uncharacterized protein</fullName>
    </submittedName>
</protein>
<organism evidence="1 2">
    <name type="scientific">Pseudocohnilembus persalinus</name>
    <name type="common">Ciliate</name>
    <dbReference type="NCBI Taxonomy" id="266149"/>
    <lineage>
        <taxon>Eukaryota</taxon>
        <taxon>Sar</taxon>
        <taxon>Alveolata</taxon>
        <taxon>Ciliophora</taxon>
        <taxon>Intramacronucleata</taxon>
        <taxon>Oligohymenophorea</taxon>
        <taxon>Scuticociliatia</taxon>
        <taxon>Philasterida</taxon>
        <taxon>Pseudocohnilembidae</taxon>
        <taxon>Pseudocohnilembus</taxon>
    </lineage>
</organism>
<dbReference type="OMA" id="RGQQCAT"/>
<keyword evidence="2" id="KW-1185">Reference proteome</keyword>
<name>A0A0V0QJ34_PSEPJ</name>
<dbReference type="EMBL" id="LDAU01000156">
    <property type="protein sequence ID" value="KRX02242.1"/>
    <property type="molecule type" value="Genomic_DNA"/>
</dbReference>
<dbReference type="OrthoDB" id="284266at2759"/>
<comment type="caution">
    <text evidence="1">The sequence shown here is derived from an EMBL/GenBank/DDBJ whole genome shotgun (WGS) entry which is preliminary data.</text>
</comment>
<accession>A0A0V0QJ34</accession>
<gene>
    <name evidence="1" type="ORF">PPERSA_04864</name>
</gene>
<dbReference type="AlphaFoldDB" id="A0A0V0QJ34"/>
<dbReference type="InParanoid" id="A0A0V0QJ34"/>
<proteinExistence type="predicted"/>